<evidence type="ECO:0000256" key="2">
    <source>
        <dbReference type="ARBA" id="ARBA00010145"/>
    </source>
</evidence>
<comment type="subcellular location">
    <subcellularLocation>
        <location evidence="1">Cell membrane</location>
        <topology evidence="1">Multi-pass membrane protein</topology>
    </subcellularLocation>
</comment>
<dbReference type="Proteomes" id="UP001108027">
    <property type="component" value="Unassembled WGS sequence"/>
</dbReference>
<proteinExistence type="inferred from homology"/>
<feature type="transmembrane region" description="Helical" evidence="8">
    <location>
        <begin position="34"/>
        <end position="52"/>
    </location>
</feature>
<keyword evidence="3" id="KW-0813">Transport</keyword>
<comment type="similarity">
    <text evidence="2">Belongs to the auxin efflux carrier (TC 2.A.69) family.</text>
</comment>
<evidence type="ECO:0000256" key="1">
    <source>
        <dbReference type="ARBA" id="ARBA00004651"/>
    </source>
</evidence>
<evidence type="ECO:0000256" key="6">
    <source>
        <dbReference type="ARBA" id="ARBA00022989"/>
    </source>
</evidence>
<protein>
    <submittedName>
        <fullName evidence="9">AEC family transporter</fullName>
    </submittedName>
</protein>
<dbReference type="RefSeq" id="WP_228235005.1">
    <property type="nucleotide sequence ID" value="NZ_JAJGNA010000035.1"/>
</dbReference>
<feature type="transmembrane region" description="Helical" evidence="8">
    <location>
        <begin position="240"/>
        <end position="257"/>
    </location>
</feature>
<dbReference type="PANTHER" id="PTHR36838">
    <property type="entry name" value="AUXIN EFFLUX CARRIER FAMILY PROTEIN"/>
    <property type="match status" value="1"/>
</dbReference>
<keyword evidence="4" id="KW-1003">Cell membrane</keyword>
<gene>
    <name evidence="9" type="ORF">LL252_17465</name>
</gene>
<sequence length="292" mass="31304">MLVKIWAVMAPVLACAGIGFFWGRSGRPFDMRMVTALVTTVATPCLIVATLGKSDLDLAALARVTGLFLAVLTVTGLVAWLALRLSGRPLRVFLPSMMFPNTGNMGLPLSMLAFGDHGLALGLAWMMLTSVVQFSFGLAVVSGQGLSWKLFRHPILVSVVIAVAMVLFRVRLPEWLFNSVQLIGDLTIPLMLITLGVSLSQLRVRHAGLGAAFSVLRLVLGFAAAWLVCELAGVEGVLRGVILIQSTMPVAVFNYLLAQTYRQGPEEVAAMVVFSTLLSFLTLPLLLAVALP</sequence>
<dbReference type="EMBL" id="JAJGNA010000035">
    <property type="protein sequence ID" value="MCC4310358.1"/>
    <property type="molecule type" value="Genomic_DNA"/>
</dbReference>
<evidence type="ECO:0000256" key="5">
    <source>
        <dbReference type="ARBA" id="ARBA00022692"/>
    </source>
</evidence>
<name>A0A9Q3URB1_9GAMM</name>
<feature type="transmembrane region" description="Helical" evidence="8">
    <location>
        <begin position="209"/>
        <end position="228"/>
    </location>
</feature>
<keyword evidence="6 8" id="KW-1133">Transmembrane helix</keyword>
<feature type="transmembrane region" description="Helical" evidence="8">
    <location>
        <begin position="153"/>
        <end position="170"/>
    </location>
</feature>
<feature type="transmembrane region" description="Helical" evidence="8">
    <location>
        <begin position="176"/>
        <end position="197"/>
    </location>
</feature>
<feature type="transmembrane region" description="Helical" evidence="8">
    <location>
        <begin position="58"/>
        <end position="83"/>
    </location>
</feature>
<dbReference type="Gene3D" id="1.20.1530.20">
    <property type="match status" value="1"/>
</dbReference>
<dbReference type="AlphaFoldDB" id="A0A9Q3URB1"/>
<dbReference type="InterPro" id="IPR038770">
    <property type="entry name" value="Na+/solute_symporter_sf"/>
</dbReference>
<evidence type="ECO:0000256" key="8">
    <source>
        <dbReference type="SAM" id="Phobius"/>
    </source>
</evidence>
<evidence type="ECO:0000313" key="9">
    <source>
        <dbReference type="EMBL" id="MCC4310358.1"/>
    </source>
</evidence>
<dbReference type="Pfam" id="PF03547">
    <property type="entry name" value="Mem_trans"/>
    <property type="match status" value="2"/>
</dbReference>
<accession>A0A9Q3URB1</accession>
<keyword evidence="7 8" id="KW-0472">Membrane</keyword>
<dbReference type="GO" id="GO:0005886">
    <property type="term" value="C:plasma membrane"/>
    <property type="evidence" value="ECO:0007669"/>
    <property type="project" value="UniProtKB-SubCell"/>
</dbReference>
<evidence type="ECO:0000313" key="10">
    <source>
        <dbReference type="Proteomes" id="UP001108027"/>
    </source>
</evidence>
<feature type="transmembrane region" description="Helical" evidence="8">
    <location>
        <begin position="120"/>
        <end position="141"/>
    </location>
</feature>
<keyword evidence="5 8" id="KW-0812">Transmembrane</keyword>
<dbReference type="InterPro" id="IPR004776">
    <property type="entry name" value="Mem_transp_PIN-like"/>
</dbReference>
<organism evidence="9 10">
    <name type="scientific">Alloalcanivorax marinus</name>
    <dbReference type="NCBI Taxonomy" id="1177169"/>
    <lineage>
        <taxon>Bacteria</taxon>
        <taxon>Pseudomonadati</taxon>
        <taxon>Pseudomonadota</taxon>
        <taxon>Gammaproteobacteria</taxon>
        <taxon>Oceanospirillales</taxon>
        <taxon>Alcanivoracaceae</taxon>
        <taxon>Alloalcanivorax</taxon>
    </lineage>
</organism>
<keyword evidence="10" id="KW-1185">Reference proteome</keyword>
<feature type="transmembrane region" description="Helical" evidence="8">
    <location>
        <begin position="6"/>
        <end position="22"/>
    </location>
</feature>
<feature type="transmembrane region" description="Helical" evidence="8">
    <location>
        <begin position="269"/>
        <end position="291"/>
    </location>
</feature>
<dbReference type="PANTHER" id="PTHR36838:SF1">
    <property type="entry name" value="SLR1864 PROTEIN"/>
    <property type="match status" value="1"/>
</dbReference>
<evidence type="ECO:0000256" key="7">
    <source>
        <dbReference type="ARBA" id="ARBA00023136"/>
    </source>
</evidence>
<evidence type="ECO:0000256" key="3">
    <source>
        <dbReference type="ARBA" id="ARBA00022448"/>
    </source>
</evidence>
<reference evidence="9" key="1">
    <citation type="submission" date="2021-10" db="EMBL/GenBank/DDBJ databases">
        <title>The diversity and Nitrogen Metabolism of Culturable Nitrate-Utilizing Bacteria Within the Oxygen Minimum Zone of the Changjiang (Yangtze River)Estuary.</title>
        <authorList>
            <person name="Zhang D."/>
            <person name="Zheng J."/>
            <person name="Liu S."/>
            <person name="He W."/>
        </authorList>
    </citation>
    <scope>NUCLEOTIDE SEQUENCE</scope>
    <source>
        <strain evidence="9">FXH-223</strain>
    </source>
</reference>
<dbReference type="GO" id="GO:0055085">
    <property type="term" value="P:transmembrane transport"/>
    <property type="evidence" value="ECO:0007669"/>
    <property type="project" value="InterPro"/>
</dbReference>
<evidence type="ECO:0000256" key="4">
    <source>
        <dbReference type="ARBA" id="ARBA00022475"/>
    </source>
</evidence>
<comment type="caution">
    <text evidence="9">The sequence shown here is derived from an EMBL/GenBank/DDBJ whole genome shotgun (WGS) entry which is preliminary data.</text>
</comment>